<dbReference type="InterPro" id="IPR001138">
    <property type="entry name" value="Zn2Cys6_DnaBD"/>
</dbReference>
<protein>
    <recommendedName>
        <fullName evidence="3">Zn(2)-C6 fungal-type domain-containing protein</fullName>
    </recommendedName>
</protein>
<sequence>MAVGTDRRAKKTACRLDQPLLLQPVGNVMSFDPPNHSPGVDGLAPEPTSIQSPTDHLEFRNTLTGPESTTQANQHPSKKRRSSKSKIPGELRRSTSTPHMRNLALATSGELSPTSNKARNKLGYHRTSVACGHCRRRKIRCLLAPDDPQGRCSNCIRLKKECNFYPVEHSLDTQRPSGAVKDLSTGTPTTPVASSPRHLPPHSGEKVGDYRPSFQGVPAATPNAPYGYPGDPELDSHHTPISRGVPVHAAYPYPPPIETQWPPTTSYLPSSTIAESPNSNATYWRHSPSTANSVYGSESGVSGVHTPATMSTSSTMSYGHPETHAWGQQPSFQPPPTRSMSYGNIEGLPQQYPGHGLEIQHQDFGRRTSPYPYPTSIDTSQPTLHTTTMGGSTSGPLSAPVLQSHQFYPPAWNSYEQNQMSPMQIPSRSMSAQWYAEPGHLNQVQEEGGPPMAYSQHGLPQYYSGP</sequence>
<proteinExistence type="predicted"/>
<reference evidence="4" key="1">
    <citation type="submission" date="2018-12" db="EMBL/GenBank/DDBJ databases">
        <authorList>
            <person name="Syme R.A."/>
            <person name="Farfan-Caceres L."/>
            <person name="Lichtenzveig J."/>
        </authorList>
    </citation>
    <scope>NUCLEOTIDE SEQUENCE</scope>
    <source>
        <strain evidence="4">Al4</strain>
    </source>
</reference>
<comment type="caution">
    <text evidence="4">The sequence shown here is derived from an EMBL/GenBank/DDBJ whole genome shotgun (WGS) entry which is preliminary data.</text>
</comment>
<keyword evidence="5" id="KW-1185">Reference proteome</keyword>
<feature type="region of interest" description="Disordered" evidence="2">
    <location>
        <begin position="25"/>
        <end position="119"/>
    </location>
</feature>
<feature type="domain" description="Zn(2)-C6 fungal-type" evidence="3">
    <location>
        <begin position="130"/>
        <end position="164"/>
    </location>
</feature>
<dbReference type="SMART" id="SM00066">
    <property type="entry name" value="GAL4"/>
    <property type="match status" value="1"/>
</dbReference>
<dbReference type="Proteomes" id="UP000651452">
    <property type="component" value="Unassembled WGS sequence"/>
</dbReference>
<feature type="region of interest" description="Disordered" evidence="2">
    <location>
        <begin position="174"/>
        <end position="205"/>
    </location>
</feature>
<dbReference type="PANTHER" id="PTHR47783">
    <property type="entry name" value="ZN(II)2CYS6 TRANSCRIPTION FACTOR (EUROFUNG)-RELATED"/>
    <property type="match status" value="1"/>
</dbReference>
<reference evidence="4" key="2">
    <citation type="submission" date="2020-09" db="EMBL/GenBank/DDBJ databases">
        <title>Reference genome assembly for Australian Ascochyta lentis isolate Al4.</title>
        <authorList>
            <person name="Lee R.C."/>
            <person name="Farfan-Caceres L.M."/>
            <person name="Debler J.W."/>
            <person name="Williams A.H."/>
            <person name="Henares B.M."/>
        </authorList>
    </citation>
    <scope>NUCLEOTIDE SEQUENCE</scope>
    <source>
        <strain evidence="4">Al4</strain>
    </source>
</reference>
<dbReference type="PROSITE" id="PS00463">
    <property type="entry name" value="ZN2_CY6_FUNGAL_1"/>
    <property type="match status" value="1"/>
</dbReference>
<dbReference type="AlphaFoldDB" id="A0A8H7J850"/>
<gene>
    <name evidence="4" type="ORF">EKO04_003666</name>
</gene>
<dbReference type="InterPro" id="IPR036864">
    <property type="entry name" value="Zn2-C6_fun-type_DNA-bd_sf"/>
</dbReference>
<dbReference type="SUPFAM" id="SSF57701">
    <property type="entry name" value="Zn2/Cys6 DNA-binding domain"/>
    <property type="match status" value="1"/>
</dbReference>
<dbReference type="Pfam" id="PF00172">
    <property type="entry name" value="Zn_clus"/>
    <property type="match status" value="1"/>
</dbReference>
<feature type="compositionally biased region" description="Low complexity" evidence="2">
    <location>
        <begin position="293"/>
        <end position="317"/>
    </location>
</feature>
<dbReference type="GO" id="GO:0008270">
    <property type="term" value="F:zinc ion binding"/>
    <property type="evidence" value="ECO:0007669"/>
    <property type="project" value="InterPro"/>
</dbReference>
<dbReference type="Gene3D" id="4.10.240.10">
    <property type="entry name" value="Zn(2)-C6 fungal-type DNA-binding domain"/>
    <property type="match status" value="1"/>
</dbReference>
<dbReference type="CDD" id="cd00067">
    <property type="entry name" value="GAL4"/>
    <property type="match status" value="1"/>
</dbReference>
<dbReference type="EMBL" id="RZGK01000006">
    <property type="protein sequence ID" value="KAF9698308.1"/>
    <property type="molecule type" value="Genomic_DNA"/>
</dbReference>
<dbReference type="GO" id="GO:0000981">
    <property type="term" value="F:DNA-binding transcription factor activity, RNA polymerase II-specific"/>
    <property type="evidence" value="ECO:0007669"/>
    <property type="project" value="InterPro"/>
</dbReference>
<organism evidence="4 5">
    <name type="scientific">Ascochyta lentis</name>
    <dbReference type="NCBI Taxonomy" id="205686"/>
    <lineage>
        <taxon>Eukaryota</taxon>
        <taxon>Fungi</taxon>
        <taxon>Dikarya</taxon>
        <taxon>Ascomycota</taxon>
        <taxon>Pezizomycotina</taxon>
        <taxon>Dothideomycetes</taxon>
        <taxon>Pleosporomycetidae</taxon>
        <taxon>Pleosporales</taxon>
        <taxon>Pleosporineae</taxon>
        <taxon>Didymellaceae</taxon>
        <taxon>Ascochyta</taxon>
    </lineage>
</organism>
<dbReference type="PROSITE" id="PS50048">
    <property type="entry name" value="ZN2_CY6_FUNGAL_2"/>
    <property type="match status" value="1"/>
</dbReference>
<name>A0A8H7J850_9PLEO</name>
<evidence type="ECO:0000259" key="3">
    <source>
        <dbReference type="PROSITE" id="PS50048"/>
    </source>
</evidence>
<dbReference type="PANTHER" id="PTHR47783:SF1">
    <property type="entry name" value="ZN(II)2CYS6 TRANSCRIPTION FACTOR (EUROFUNG)"/>
    <property type="match status" value="1"/>
</dbReference>
<feature type="compositionally biased region" description="Polar residues" evidence="2">
    <location>
        <begin position="184"/>
        <end position="193"/>
    </location>
</feature>
<evidence type="ECO:0000313" key="4">
    <source>
        <dbReference type="EMBL" id="KAF9698308.1"/>
    </source>
</evidence>
<accession>A0A8H7J850</accession>
<dbReference type="OrthoDB" id="4150019at2759"/>
<evidence type="ECO:0000256" key="1">
    <source>
        <dbReference type="ARBA" id="ARBA00023242"/>
    </source>
</evidence>
<feature type="region of interest" description="Disordered" evidence="2">
    <location>
        <begin position="292"/>
        <end position="341"/>
    </location>
</feature>
<feature type="region of interest" description="Disordered" evidence="2">
    <location>
        <begin position="442"/>
        <end position="466"/>
    </location>
</feature>
<keyword evidence="1" id="KW-0539">Nucleus</keyword>
<feature type="compositionally biased region" description="Polar residues" evidence="2">
    <location>
        <begin position="61"/>
        <end position="75"/>
    </location>
</feature>
<evidence type="ECO:0000313" key="5">
    <source>
        <dbReference type="Proteomes" id="UP000651452"/>
    </source>
</evidence>
<evidence type="ECO:0000256" key="2">
    <source>
        <dbReference type="SAM" id="MobiDB-lite"/>
    </source>
</evidence>